<proteinExistence type="predicted"/>
<dbReference type="PANTHER" id="PTHR35112">
    <property type="entry name" value="OS08G0360500 PROTEIN"/>
    <property type="match status" value="1"/>
</dbReference>
<evidence type="ECO:0000256" key="1">
    <source>
        <dbReference type="SAM" id="SignalP"/>
    </source>
</evidence>
<reference evidence="3" key="3">
    <citation type="submission" date="2023-07" db="EMBL/GenBank/DDBJ databases">
        <title>An improved reference 1 genome and first organelle genomes of Quercus suber.</title>
        <authorList>
            <consortium name="Genosuber Consortium"/>
            <person name="Usie A."/>
            <person name="Serra O."/>
            <person name="Barros P."/>
        </authorList>
    </citation>
    <scope>NUCLEOTIDE SEQUENCE</scope>
    <source>
        <strain evidence="3">HL8</strain>
        <tissue evidence="3">Leaves</tissue>
    </source>
</reference>
<comment type="caution">
    <text evidence="3">The sequence shown here is derived from an EMBL/GenBank/DDBJ whole genome shotgun (WGS) entry which is preliminary data.</text>
</comment>
<dbReference type="InterPro" id="IPR056698">
    <property type="entry name" value="DUF7796"/>
</dbReference>
<accession>A0AAW0MH37</accession>
<dbReference type="EMBL" id="PKMF04000003">
    <property type="protein sequence ID" value="KAK7861148.1"/>
    <property type="molecule type" value="Genomic_DNA"/>
</dbReference>
<feature type="domain" description="DUF7796" evidence="2">
    <location>
        <begin position="3"/>
        <end position="50"/>
    </location>
</feature>
<keyword evidence="1" id="KW-0732">Signal</keyword>
<protein>
    <recommendedName>
        <fullName evidence="2">DUF7796 domain-containing protein</fullName>
    </recommendedName>
</protein>
<sequence length="89" mass="9299">MFNQKYLFLPSLYGVSVAAILSPGPLSGAKCKLCTPACQDTCVANVMLSTNGGVGPIGGTGCFRSVTLLGTRKKGGRKFLTELPKKKTC</sequence>
<dbReference type="PANTHER" id="PTHR35112:SF1">
    <property type="entry name" value="RING_FYVE_PHD ZINC FINGER SUPERFAMILY PROTEIN"/>
    <property type="match status" value="1"/>
</dbReference>
<gene>
    <name evidence="3" type="ORF">CFP56_024226</name>
</gene>
<feature type="chain" id="PRO_5043799513" description="DUF7796 domain-containing protein" evidence="1">
    <location>
        <begin position="19"/>
        <end position="89"/>
    </location>
</feature>
<evidence type="ECO:0000313" key="3">
    <source>
        <dbReference type="EMBL" id="KAK7861148.1"/>
    </source>
</evidence>
<evidence type="ECO:0000259" key="2">
    <source>
        <dbReference type="Pfam" id="PF25072"/>
    </source>
</evidence>
<name>A0AAW0MH37_QUESU</name>
<dbReference type="Pfam" id="PF25072">
    <property type="entry name" value="DUF7796"/>
    <property type="match status" value="1"/>
</dbReference>
<reference evidence="3" key="1">
    <citation type="submission" date="2017-12" db="EMBL/GenBank/DDBJ databases">
        <authorList>
            <person name="Barbosa P."/>
            <person name="Usie A."/>
            <person name="Ramos A.M."/>
        </authorList>
    </citation>
    <scope>NUCLEOTIDE SEQUENCE</scope>
    <source>
        <strain evidence="3">HL8</strain>
        <tissue evidence="3">Leaves</tissue>
    </source>
</reference>
<feature type="signal peptide" evidence="1">
    <location>
        <begin position="1"/>
        <end position="18"/>
    </location>
</feature>
<dbReference type="AlphaFoldDB" id="A0AAW0MH37"/>
<reference evidence="3" key="2">
    <citation type="journal article" date="2018" name="Sci. Data">
        <title>The draft genome sequence of cork oak.</title>
        <authorList>
            <person name="Ramos A.M."/>
            <person name="Usie A."/>
            <person name="Barbosa P."/>
            <person name="Barros P.M."/>
            <person name="Capote T."/>
            <person name="Chaves I."/>
            <person name="Simoes F."/>
            <person name="Abreu I."/>
            <person name="Carrasquinho I."/>
            <person name="Faro C."/>
            <person name="Guimaraes J.B."/>
            <person name="Mendonca D."/>
            <person name="Nobrega F."/>
            <person name="Rodrigues L."/>
            <person name="Saibo N.J.M."/>
            <person name="Varela M.C."/>
            <person name="Egas C."/>
            <person name="Matos J."/>
            <person name="Miguel C.M."/>
            <person name="Oliveira M.M."/>
            <person name="Ricardo C.P."/>
            <person name="Goncalves S."/>
        </authorList>
    </citation>
    <scope>NUCLEOTIDE SEQUENCE [LARGE SCALE GENOMIC DNA]</scope>
    <source>
        <strain evidence="3">HL8</strain>
    </source>
</reference>
<organism evidence="3">
    <name type="scientific">Quercus suber</name>
    <name type="common">Cork oak</name>
    <dbReference type="NCBI Taxonomy" id="58331"/>
    <lineage>
        <taxon>Eukaryota</taxon>
        <taxon>Viridiplantae</taxon>
        <taxon>Streptophyta</taxon>
        <taxon>Embryophyta</taxon>
        <taxon>Tracheophyta</taxon>
        <taxon>Spermatophyta</taxon>
        <taxon>Magnoliopsida</taxon>
        <taxon>eudicotyledons</taxon>
        <taxon>Gunneridae</taxon>
        <taxon>Pentapetalae</taxon>
        <taxon>rosids</taxon>
        <taxon>fabids</taxon>
        <taxon>Fagales</taxon>
        <taxon>Fagaceae</taxon>
        <taxon>Quercus</taxon>
    </lineage>
</organism>